<keyword evidence="3" id="KW-1003">Cell membrane</keyword>
<evidence type="ECO:0000256" key="7">
    <source>
        <dbReference type="SAM" id="Phobius"/>
    </source>
</evidence>
<keyword evidence="6 7" id="KW-0472">Membrane</keyword>
<keyword evidence="4 7" id="KW-0812">Transmembrane</keyword>
<evidence type="ECO:0000256" key="2">
    <source>
        <dbReference type="ARBA" id="ARBA00008806"/>
    </source>
</evidence>
<dbReference type="PANTHER" id="PTHR37937:SF1">
    <property type="entry name" value="CONJUGATIVE TRANSFER: DNA TRANSPORT"/>
    <property type="match status" value="1"/>
</dbReference>
<keyword evidence="5 7" id="KW-1133">Transmembrane helix</keyword>
<comment type="similarity">
    <text evidence="2">Belongs to the VirD4/TraG family.</text>
</comment>
<evidence type="ECO:0000256" key="1">
    <source>
        <dbReference type="ARBA" id="ARBA00004651"/>
    </source>
</evidence>
<dbReference type="PANTHER" id="PTHR37937">
    <property type="entry name" value="CONJUGATIVE TRANSFER: DNA TRANSPORT"/>
    <property type="match status" value="1"/>
</dbReference>
<evidence type="ECO:0000256" key="5">
    <source>
        <dbReference type="ARBA" id="ARBA00022989"/>
    </source>
</evidence>
<comment type="caution">
    <text evidence="8">The sequence shown here is derived from an EMBL/GenBank/DDBJ whole genome shotgun (WGS) entry which is preliminary data.</text>
</comment>
<proteinExistence type="inferred from homology"/>
<evidence type="ECO:0000313" key="8">
    <source>
        <dbReference type="EMBL" id="MBC8769413.1"/>
    </source>
</evidence>
<evidence type="ECO:0000256" key="6">
    <source>
        <dbReference type="ARBA" id="ARBA00023136"/>
    </source>
</evidence>
<organism evidence="8 9">
    <name type="scientific">Arenibacter arenosicollis</name>
    <dbReference type="NCBI Taxonomy" id="2762274"/>
    <lineage>
        <taxon>Bacteria</taxon>
        <taxon>Pseudomonadati</taxon>
        <taxon>Bacteroidota</taxon>
        <taxon>Flavobacteriia</taxon>
        <taxon>Flavobacteriales</taxon>
        <taxon>Flavobacteriaceae</taxon>
        <taxon>Arenibacter</taxon>
    </lineage>
</organism>
<sequence>MNDKNLAFSAMLLSVTFFAIIGFISYYPIVQYLECDSQLSQIIHDFLIRFKPLQEPLPGRTMLLMFILGSVMLYNPRKKEGKSFLTGLTYFGIGCVLLFITGYFKPSQISLLWCSLILYNIGFLFSVSGSVHLFQVMDFTNEAEEDPFNDRNETFQQMEDRIETKYSVNIPYEYQYKGRMRKGWINFVNLFRALLVIGTPGSGKSFALIEEIIEQMIEKNFTLLIYDFKFDTLSKIAYNYWRRKKECTTGAKELSNLPNFYTLSFDDIEKSHRCNPIDPYLMQNQTDAADAATIIMKNLNKEWIKRSDFFSKSAISFVSGLIWYLKKKSEETGENICTLPHVITLSTINIEYLLEIMMREVEVRSLMIPFKDAMERQAGQQLAGQTASVQISLSMLASKEIYYIMTGNDFRLDINNPQKPKIVCIQNNPDRSEIYAAPIGLYINKVLQVVNKPGCRPLGLILDELPTVFIMGLRKIIDTGRSHYVATVLGIQSITQLIADYGRELAEVIFDNCSNVFSGAAKGETARRISEIFGRIHQGKKSKAISNNDTTVNFSTILSELLPKSKITSMSTGYFGGIVADTFENPIEQKLCFGLLKPKMESKKIQGKYEMPVRTKFKSKDHQELVASKMKLIHSLEFFEVVQNLDFGQTNYLEFYTTYIKKFAADQYDNHIKQMQFVPLAHELKLFDHLQKLEELTKDDSGSTQHIVHYITALVNRMYIDKEIDRILDANFLKVIKDINELVEREYLRCTGIKPKLAIFDEHKIGDKIAGSLEKDEIIAKDFMKKYRSKSSRELADAFRRQYETPTFESVSAVNQTDVFTDSLESLETLLSSYPIEMYKE</sequence>
<dbReference type="SUPFAM" id="SSF52540">
    <property type="entry name" value="P-loop containing nucleoside triphosphate hydrolases"/>
    <property type="match status" value="1"/>
</dbReference>
<dbReference type="Gene3D" id="3.40.50.300">
    <property type="entry name" value="P-loop containing nucleotide triphosphate hydrolases"/>
    <property type="match status" value="2"/>
</dbReference>
<evidence type="ECO:0000256" key="4">
    <source>
        <dbReference type="ARBA" id="ARBA00022692"/>
    </source>
</evidence>
<feature type="transmembrane region" description="Helical" evidence="7">
    <location>
        <begin position="57"/>
        <end position="75"/>
    </location>
</feature>
<gene>
    <name evidence="8" type="ORF">H4O18_15555</name>
</gene>
<dbReference type="Proteomes" id="UP000618952">
    <property type="component" value="Unassembled WGS sequence"/>
</dbReference>
<evidence type="ECO:0000313" key="9">
    <source>
        <dbReference type="Proteomes" id="UP000618952"/>
    </source>
</evidence>
<feature type="transmembrane region" description="Helical" evidence="7">
    <location>
        <begin position="7"/>
        <end position="29"/>
    </location>
</feature>
<dbReference type="RefSeq" id="WP_187586206.1">
    <property type="nucleotide sequence ID" value="NZ_JACLHY010000017.1"/>
</dbReference>
<name>A0ABR7QQE3_9FLAO</name>
<dbReference type="InterPro" id="IPR027417">
    <property type="entry name" value="P-loop_NTPase"/>
</dbReference>
<evidence type="ECO:0000256" key="3">
    <source>
        <dbReference type="ARBA" id="ARBA00022475"/>
    </source>
</evidence>
<keyword evidence="9" id="KW-1185">Reference proteome</keyword>
<comment type="subcellular location">
    <subcellularLocation>
        <location evidence="1">Cell membrane</location>
        <topology evidence="1">Multi-pass membrane protein</topology>
    </subcellularLocation>
</comment>
<dbReference type="InterPro" id="IPR051539">
    <property type="entry name" value="T4SS-coupling_protein"/>
</dbReference>
<dbReference type="EMBL" id="JACLHY010000017">
    <property type="protein sequence ID" value="MBC8769413.1"/>
    <property type="molecule type" value="Genomic_DNA"/>
</dbReference>
<feature type="transmembrane region" description="Helical" evidence="7">
    <location>
        <begin position="110"/>
        <end position="134"/>
    </location>
</feature>
<accession>A0ABR7QQE3</accession>
<reference evidence="8 9" key="1">
    <citation type="submission" date="2020-08" db="EMBL/GenBank/DDBJ databases">
        <title>Arenibacter gaetbuli sp. nov., isolated from a sand dune.</title>
        <authorList>
            <person name="Park S."/>
            <person name="Yoon J.-H."/>
        </authorList>
    </citation>
    <scope>NUCLEOTIDE SEQUENCE [LARGE SCALE GENOMIC DNA]</scope>
    <source>
        <strain evidence="8 9">BSSL-BM3</strain>
    </source>
</reference>
<feature type="transmembrane region" description="Helical" evidence="7">
    <location>
        <begin position="87"/>
        <end position="104"/>
    </location>
</feature>
<dbReference type="Pfam" id="PF02534">
    <property type="entry name" value="T4SS-DNA_transf"/>
    <property type="match status" value="1"/>
</dbReference>
<dbReference type="InterPro" id="IPR003688">
    <property type="entry name" value="TraG/VirD4"/>
</dbReference>
<protein>
    <submittedName>
        <fullName evidence="8">Type IV secretory system conjugative DNA transfer family protein</fullName>
    </submittedName>
</protein>
<dbReference type="CDD" id="cd01127">
    <property type="entry name" value="TrwB_TraG_TraD_VirD4"/>
    <property type="match status" value="1"/>
</dbReference>